<accession>D4B868</accession>
<keyword evidence="1" id="KW-0472">Membrane</keyword>
<reference evidence="2 3" key="1">
    <citation type="submission" date="2010-02" db="EMBL/GenBank/DDBJ databases">
        <authorList>
            <person name="Weinstock G."/>
            <person name="Sodergren E."/>
            <person name="Clifton S."/>
            <person name="Fulton L."/>
            <person name="Fulton B."/>
            <person name="Courtney L."/>
            <person name="Fronick C."/>
            <person name="Harrison M."/>
            <person name="Strong C."/>
            <person name="Farmer C."/>
            <person name="Delahaunty K."/>
            <person name="Markovic C."/>
            <person name="Hall O."/>
            <person name="Minx P."/>
            <person name="Tomlinson C."/>
            <person name="Mitreva M."/>
            <person name="Nelson J."/>
            <person name="Hou S."/>
            <person name="Wollam A."/>
            <person name="Pepin K.H."/>
            <person name="Johnson M."/>
            <person name="Bhonagiri V."/>
            <person name="Zhang X."/>
            <person name="Suruliraj S."/>
            <person name="Warren W."/>
            <person name="Chinwalla A."/>
            <person name="Mardis E.R."/>
            <person name="Wilson R.K."/>
        </authorList>
    </citation>
    <scope>NUCLEOTIDE SEQUENCE [LARGE SCALE GENOMIC DNA]</scope>
    <source>
        <strain evidence="2 3">ATCC 29220</strain>
    </source>
</reference>
<dbReference type="HOGENOM" id="CLU_2988352_0_0_6"/>
<feature type="transmembrane region" description="Helical" evidence="1">
    <location>
        <begin position="20"/>
        <end position="46"/>
    </location>
</feature>
<comment type="caution">
    <text evidence="2">The sequence shown here is derived from an EMBL/GenBank/DDBJ whole genome shotgun (WGS) entry which is preliminary data.</text>
</comment>
<dbReference type="Proteomes" id="UP000003880">
    <property type="component" value="Unassembled WGS sequence"/>
</dbReference>
<sequence length="57" mass="6876">MFFAQVKEMDIKINNMLQCIYFLHLLFISSILLVNYCYNFGCLFSIQRRNMNFLSLL</sequence>
<organism evidence="2 3">
    <name type="scientific">Citrobacter youngae ATCC 29220</name>
    <dbReference type="NCBI Taxonomy" id="500640"/>
    <lineage>
        <taxon>Bacteria</taxon>
        <taxon>Pseudomonadati</taxon>
        <taxon>Pseudomonadota</taxon>
        <taxon>Gammaproteobacteria</taxon>
        <taxon>Enterobacterales</taxon>
        <taxon>Enterobacteriaceae</taxon>
        <taxon>Citrobacter</taxon>
        <taxon>Citrobacter freundii complex</taxon>
    </lineage>
</organism>
<proteinExistence type="predicted"/>
<name>D4B868_9ENTR</name>
<keyword evidence="1" id="KW-0812">Transmembrane</keyword>
<gene>
    <name evidence="2" type="ORF">CIT292_06643</name>
</gene>
<evidence type="ECO:0000256" key="1">
    <source>
        <dbReference type="SAM" id="Phobius"/>
    </source>
</evidence>
<dbReference type="EMBL" id="ABWL02000002">
    <property type="protein sequence ID" value="EFE10470.1"/>
    <property type="molecule type" value="Genomic_DNA"/>
</dbReference>
<evidence type="ECO:0000313" key="3">
    <source>
        <dbReference type="Proteomes" id="UP000003880"/>
    </source>
</evidence>
<dbReference type="AlphaFoldDB" id="D4B868"/>
<evidence type="ECO:0000313" key="2">
    <source>
        <dbReference type="EMBL" id="EFE10470.1"/>
    </source>
</evidence>
<protein>
    <submittedName>
        <fullName evidence="2">Uncharacterized protein</fullName>
    </submittedName>
</protein>
<keyword evidence="1" id="KW-1133">Transmembrane helix</keyword>